<dbReference type="FunFam" id="3.30.70.270:FF:000001">
    <property type="entry name" value="Diguanylate cyclase domain protein"/>
    <property type="match status" value="1"/>
</dbReference>
<dbReference type="GO" id="GO:1902201">
    <property type="term" value="P:negative regulation of bacterial-type flagellum-dependent cell motility"/>
    <property type="evidence" value="ECO:0007669"/>
    <property type="project" value="TreeGrafter"/>
</dbReference>
<protein>
    <recommendedName>
        <fullName evidence="1">diguanylate cyclase</fullName>
        <ecNumber evidence="1">2.7.7.65</ecNumber>
    </recommendedName>
</protein>
<feature type="transmembrane region" description="Helical" evidence="3">
    <location>
        <begin position="196"/>
        <end position="215"/>
    </location>
</feature>
<evidence type="ECO:0000256" key="2">
    <source>
        <dbReference type="ARBA" id="ARBA00034247"/>
    </source>
</evidence>
<sequence>MQSITNTLAFVMVQQGIFALGWFAAGMGLNLARKASLYWSVATLITAAGLGLISMRGQVPDWLSYPLADWLTVLGMALIQRGVQIFNRTRSAPWEMLTLLLVTALAMAWIAATDGHHATGLVLATSAAVAWALLRTAQTLFFSLRLEFGVGRATGMSLPFALMGLAFLTRFIGGMLRPDVVGQPVNVAGAFNEALVLGFLMMGLVTNLSLSYLVVSRILSQLQRLSLHDSLTGLLNRRALQQRLELESRRMMRTQAGFAVIMLDIDYFKQLNDSHGHAAGDFALAGLAEELRAVSREIDHAARMGGEEFCLVLPQCDLDGALLVAERLRARIAAMSLPWEGEQLRLTVSLGVAAASPAEARPGVDAAEAVLRQADRALYRAKAAGRNRVEAQAQADMKPSRVA</sequence>
<dbReference type="CDD" id="cd01949">
    <property type="entry name" value="GGDEF"/>
    <property type="match status" value="1"/>
</dbReference>
<feature type="transmembrane region" description="Helical" evidence="3">
    <location>
        <begin position="118"/>
        <end position="137"/>
    </location>
</feature>
<dbReference type="Proteomes" id="UP000295361">
    <property type="component" value="Unassembled WGS sequence"/>
</dbReference>
<dbReference type="NCBIfam" id="TIGR00254">
    <property type="entry name" value="GGDEF"/>
    <property type="match status" value="1"/>
</dbReference>
<keyword evidence="6" id="KW-1185">Reference proteome</keyword>
<dbReference type="FunCoup" id="A0A4R6QPJ8">
    <property type="interactions" value="170"/>
</dbReference>
<dbReference type="InterPro" id="IPR000160">
    <property type="entry name" value="GGDEF_dom"/>
</dbReference>
<dbReference type="AlphaFoldDB" id="A0A4R6QPJ8"/>
<dbReference type="GO" id="GO:0043709">
    <property type="term" value="P:cell adhesion involved in single-species biofilm formation"/>
    <property type="evidence" value="ECO:0007669"/>
    <property type="project" value="TreeGrafter"/>
</dbReference>
<dbReference type="EC" id="2.7.7.65" evidence="1"/>
<feature type="transmembrane region" description="Helical" evidence="3">
    <location>
        <begin position="37"/>
        <end position="56"/>
    </location>
</feature>
<keyword evidence="3" id="KW-0812">Transmembrane</keyword>
<keyword evidence="3" id="KW-0472">Membrane</keyword>
<accession>A0A4R6QPJ8</accession>
<gene>
    <name evidence="5" type="ORF">DES47_103102</name>
</gene>
<comment type="catalytic activity">
    <reaction evidence="2">
        <text>2 GTP = 3',3'-c-di-GMP + 2 diphosphate</text>
        <dbReference type="Rhea" id="RHEA:24898"/>
        <dbReference type="ChEBI" id="CHEBI:33019"/>
        <dbReference type="ChEBI" id="CHEBI:37565"/>
        <dbReference type="ChEBI" id="CHEBI:58805"/>
        <dbReference type="EC" id="2.7.7.65"/>
    </reaction>
</comment>
<evidence type="ECO:0000313" key="6">
    <source>
        <dbReference type="Proteomes" id="UP000295361"/>
    </source>
</evidence>
<dbReference type="PROSITE" id="PS50887">
    <property type="entry name" value="GGDEF"/>
    <property type="match status" value="1"/>
</dbReference>
<dbReference type="GO" id="GO:0005886">
    <property type="term" value="C:plasma membrane"/>
    <property type="evidence" value="ECO:0007669"/>
    <property type="project" value="TreeGrafter"/>
</dbReference>
<feature type="transmembrane region" description="Helical" evidence="3">
    <location>
        <begin position="6"/>
        <end position="25"/>
    </location>
</feature>
<dbReference type="InParanoid" id="A0A4R6QPJ8"/>
<evidence type="ECO:0000256" key="3">
    <source>
        <dbReference type="SAM" id="Phobius"/>
    </source>
</evidence>
<dbReference type="PANTHER" id="PTHR45138:SF9">
    <property type="entry name" value="DIGUANYLATE CYCLASE DGCM-RELATED"/>
    <property type="match status" value="1"/>
</dbReference>
<evidence type="ECO:0000313" key="5">
    <source>
        <dbReference type="EMBL" id="TDP71124.1"/>
    </source>
</evidence>
<dbReference type="Gene3D" id="3.30.70.270">
    <property type="match status" value="1"/>
</dbReference>
<keyword evidence="3" id="KW-1133">Transmembrane helix</keyword>
<feature type="transmembrane region" description="Helical" evidence="3">
    <location>
        <begin position="92"/>
        <end position="112"/>
    </location>
</feature>
<evidence type="ECO:0000256" key="1">
    <source>
        <dbReference type="ARBA" id="ARBA00012528"/>
    </source>
</evidence>
<dbReference type="RefSeq" id="WP_166651967.1">
    <property type="nucleotide sequence ID" value="NZ_SNXS01000003.1"/>
</dbReference>
<evidence type="ECO:0000259" key="4">
    <source>
        <dbReference type="PROSITE" id="PS50887"/>
    </source>
</evidence>
<organism evidence="5 6">
    <name type="scientific">Roseateles toxinivorans</name>
    <dbReference type="NCBI Taxonomy" id="270368"/>
    <lineage>
        <taxon>Bacteria</taxon>
        <taxon>Pseudomonadati</taxon>
        <taxon>Pseudomonadota</taxon>
        <taxon>Betaproteobacteria</taxon>
        <taxon>Burkholderiales</taxon>
        <taxon>Sphaerotilaceae</taxon>
        <taxon>Roseateles</taxon>
    </lineage>
</organism>
<dbReference type="SMART" id="SM00267">
    <property type="entry name" value="GGDEF"/>
    <property type="match status" value="1"/>
</dbReference>
<dbReference type="InterPro" id="IPR043128">
    <property type="entry name" value="Rev_trsase/Diguanyl_cyclase"/>
</dbReference>
<proteinExistence type="predicted"/>
<name>A0A4R6QPJ8_9BURK</name>
<feature type="transmembrane region" description="Helical" evidence="3">
    <location>
        <begin position="158"/>
        <end position="176"/>
    </location>
</feature>
<dbReference type="GO" id="GO:0052621">
    <property type="term" value="F:diguanylate cyclase activity"/>
    <property type="evidence" value="ECO:0007669"/>
    <property type="project" value="UniProtKB-EC"/>
</dbReference>
<dbReference type="InterPro" id="IPR029787">
    <property type="entry name" value="Nucleotide_cyclase"/>
</dbReference>
<comment type="caution">
    <text evidence="5">The sequence shown here is derived from an EMBL/GenBank/DDBJ whole genome shotgun (WGS) entry which is preliminary data.</text>
</comment>
<reference evidence="5 6" key="1">
    <citation type="submission" date="2019-03" db="EMBL/GenBank/DDBJ databases">
        <title>Genomic Encyclopedia of Type Strains, Phase IV (KMG-IV): sequencing the most valuable type-strain genomes for metagenomic binning, comparative biology and taxonomic classification.</title>
        <authorList>
            <person name="Goeker M."/>
        </authorList>
    </citation>
    <scope>NUCLEOTIDE SEQUENCE [LARGE SCALE GENOMIC DNA]</scope>
    <source>
        <strain evidence="5 6">DSM 16998</strain>
    </source>
</reference>
<dbReference type="SUPFAM" id="SSF55073">
    <property type="entry name" value="Nucleotide cyclase"/>
    <property type="match status" value="1"/>
</dbReference>
<dbReference type="PANTHER" id="PTHR45138">
    <property type="entry name" value="REGULATORY COMPONENTS OF SENSORY TRANSDUCTION SYSTEM"/>
    <property type="match status" value="1"/>
</dbReference>
<dbReference type="InterPro" id="IPR050469">
    <property type="entry name" value="Diguanylate_Cyclase"/>
</dbReference>
<feature type="domain" description="GGDEF" evidence="4">
    <location>
        <begin position="256"/>
        <end position="394"/>
    </location>
</feature>
<dbReference type="Pfam" id="PF00990">
    <property type="entry name" value="GGDEF"/>
    <property type="match status" value="1"/>
</dbReference>
<dbReference type="EMBL" id="SNXS01000003">
    <property type="protein sequence ID" value="TDP71124.1"/>
    <property type="molecule type" value="Genomic_DNA"/>
</dbReference>